<dbReference type="EMBL" id="CAXITT010000053">
    <property type="protein sequence ID" value="CAL1529667.1"/>
    <property type="molecule type" value="Genomic_DNA"/>
</dbReference>
<dbReference type="Gene3D" id="3.30.40.10">
    <property type="entry name" value="Zinc/RING finger domain, C3HC4 (zinc finger)"/>
    <property type="match status" value="1"/>
</dbReference>
<gene>
    <name evidence="6" type="ORF">GSLYS_00003822001</name>
</gene>
<evidence type="ECO:0000256" key="4">
    <source>
        <dbReference type="PROSITE-ProRule" id="PRU00207"/>
    </source>
</evidence>
<keyword evidence="3 4" id="KW-0862">Zinc</keyword>
<evidence type="ECO:0000313" key="6">
    <source>
        <dbReference type="EMBL" id="CAL1529667.1"/>
    </source>
</evidence>
<evidence type="ECO:0000256" key="2">
    <source>
        <dbReference type="ARBA" id="ARBA00022771"/>
    </source>
</evidence>
<organism evidence="6 7">
    <name type="scientific">Lymnaea stagnalis</name>
    <name type="common">Great pond snail</name>
    <name type="synonym">Helix stagnalis</name>
    <dbReference type="NCBI Taxonomy" id="6523"/>
    <lineage>
        <taxon>Eukaryota</taxon>
        <taxon>Metazoa</taxon>
        <taxon>Spiralia</taxon>
        <taxon>Lophotrochozoa</taxon>
        <taxon>Mollusca</taxon>
        <taxon>Gastropoda</taxon>
        <taxon>Heterobranchia</taxon>
        <taxon>Euthyneura</taxon>
        <taxon>Panpulmonata</taxon>
        <taxon>Hygrophila</taxon>
        <taxon>Lymnaeoidea</taxon>
        <taxon>Lymnaeidae</taxon>
        <taxon>Lymnaea</taxon>
    </lineage>
</organism>
<dbReference type="AlphaFoldDB" id="A0AAV2H8G4"/>
<dbReference type="PROSITE" id="PS50145">
    <property type="entry name" value="ZF_TRAF"/>
    <property type="match status" value="1"/>
</dbReference>
<dbReference type="InterPro" id="IPR001293">
    <property type="entry name" value="Znf_TRAF"/>
</dbReference>
<feature type="non-terminal residue" evidence="6">
    <location>
        <position position="1"/>
    </location>
</feature>
<accession>A0AAV2H8G4</accession>
<feature type="domain" description="TRAF-type" evidence="5">
    <location>
        <begin position="2"/>
        <end position="50"/>
    </location>
</feature>
<keyword evidence="2 4" id="KW-0863">Zinc-finger</keyword>
<name>A0AAV2H8G4_LYMST</name>
<keyword evidence="7" id="KW-1185">Reference proteome</keyword>
<proteinExistence type="predicted"/>
<reference evidence="6 7" key="1">
    <citation type="submission" date="2024-04" db="EMBL/GenBank/DDBJ databases">
        <authorList>
            <consortium name="Genoscope - CEA"/>
            <person name="William W."/>
        </authorList>
    </citation>
    <scope>NUCLEOTIDE SEQUENCE [LARGE SCALE GENOMIC DNA]</scope>
</reference>
<evidence type="ECO:0000313" key="7">
    <source>
        <dbReference type="Proteomes" id="UP001497497"/>
    </source>
</evidence>
<dbReference type="Proteomes" id="UP001497497">
    <property type="component" value="Unassembled WGS sequence"/>
</dbReference>
<dbReference type="InterPro" id="IPR013083">
    <property type="entry name" value="Znf_RING/FYVE/PHD"/>
</dbReference>
<comment type="caution">
    <text evidence="6">The sequence shown here is derived from an EMBL/GenBank/DDBJ whole genome shotgun (WGS) entry which is preliminary data.</text>
</comment>
<evidence type="ECO:0000256" key="3">
    <source>
        <dbReference type="ARBA" id="ARBA00022833"/>
    </source>
</evidence>
<dbReference type="Pfam" id="PF02176">
    <property type="entry name" value="zf-TRAF"/>
    <property type="match status" value="1"/>
</dbReference>
<evidence type="ECO:0000256" key="1">
    <source>
        <dbReference type="ARBA" id="ARBA00022723"/>
    </source>
</evidence>
<keyword evidence="1 4" id="KW-0479">Metal-binding</keyword>
<sequence length="93" mass="10690">KHEEEVCPEALLECPYKCGETQIKRRLLEDHKALCPKKPTECVFKSLGCTFVGDTANVRIHESDKSLHFDVVCQFALMSEVQRKEERGKLQVQ</sequence>
<feature type="zinc finger region" description="TRAF-type" evidence="4">
    <location>
        <begin position="2"/>
        <end position="50"/>
    </location>
</feature>
<protein>
    <recommendedName>
        <fullName evidence="5">TRAF-type domain-containing protein</fullName>
    </recommendedName>
</protein>
<dbReference type="SUPFAM" id="SSF49599">
    <property type="entry name" value="TRAF domain-like"/>
    <property type="match status" value="1"/>
</dbReference>
<evidence type="ECO:0000259" key="5">
    <source>
        <dbReference type="PROSITE" id="PS50145"/>
    </source>
</evidence>
<dbReference type="GO" id="GO:0008270">
    <property type="term" value="F:zinc ion binding"/>
    <property type="evidence" value="ECO:0007669"/>
    <property type="project" value="UniProtKB-KW"/>
</dbReference>